<organism evidence="5 6">
    <name type="scientific">Frankia canadensis</name>
    <dbReference type="NCBI Taxonomy" id="1836972"/>
    <lineage>
        <taxon>Bacteria</taxon>
        <taxon>Bacillati</taxon>
        <taxon>Actinomycetota</taxon>
        <taxon>Actinomycetes</taxon>
        <taxon>Frankiales</taxon>
        <taxon>Frankiaceae</taxon>
        <taxon>Frankia</taxon>
    </lineage>
</organism>
<dbReference type="SUPFAM" id="SSF52200">
    <property type="entry name" value="Toll/Interleukin receptor TIR domain"/>
    <property type="match status" value="1"/>
</dbReference>
<dbReference type="Gene3D" id="3.40.50.300">
    <property type="entry name" value="P-loop containing nucleotide triphosphate hydrolases"/>
    <property type="match status" value="1"/>
</dbReference>
<evidence type="ECO:0000313" key="6">
    <source>
        <dbReference type="Proteomes" id="UP000234331"/>
    </source>
</evidence>
<feature type="domain" description="TIR" evidence="3">
    <location>
        <begin position="11"/>
        <end position="139"/>
    </location>
</feature>
<dbReference type="RefSeq" id="WP_165818652.1">
    <property type="nucleotide sequence ID" value="NZ_FZMO01000540.1"/>
</dbReference>
<dbReference type="Pfam" id="PF13676">
    <property type="entry name" value="TIR_2"/>
    <property type="match status" value="1"/>
</dbReference>
<evidence type="ECO:0000259" key="3">
    <source>
        <dbReference type="PROSITE" id="PS50104"/>
    </source>
</evidence>
<dbReference type="InterPro" id="IPR054571">
    <property type="entry name" value="NA-iREase3_dom"/>
</dbReference>
<dbReference type="Pfam" id="PF05729">
    <property type="entry name" value="NACHT"/>
    <property type="match status" value="1"/>
</dbReference>
<evidence type="ECO:0000256" key="1">
    <source>
        <dbReference type="PROSITE-ProRule" id="PRU00221"/>
    </source>
</evidence>
<dbReference type="GO" id="GO:0007165">
    <property type="term" value="P:signal transduction"/>
    <property type="evidence" value="ECO:0007669"/>
    <property type="project" value="InterPro"/>
</dbReference>
<dbReference type="PROSITE" id="PS50082">
    <property type="entry name" value="WD_REPEATS_2"/>
    <property type="match status" value="2"/>
</dbReference>
<dbReference type="SUPFAM" id="SSF141571">
    <property type="entry name" value="Pentapeptide repeat-like"/>
    <property type="match status" value="1"/>
</dbReference>
<evidence type="ECO:0008006" key="7">
    <source>
        <dbReference type="Google" id="ProtNLM"/>
    </source>
</evidence>
<dbReference type="PROSITE" id="PS50837">
    <property type="entry name" value="NACHT"/>
    <property type="match status" value="1"/>
</dbReference>
<dbReference type="SMART" id="SM00320">
    <property type="entry name" value="WD40"/>
    <property type="match status" value="9"/>
</dbReference>
<feature type="domain" description="NACHT" evidence="4">
    <location>
        <begin position="360"/>
        <end position="478"/>
    </location>
</feature>
<dbReference type="Gene3D" id="2.160.20.80">
    <property type="entry name" value="E3 ubiquitin-protein ligase SopA"/>
    <property type="match status" value="1"/>
</dbReference>
<dbReference type="InterPro" id="IPR015943">
    <property type="entry name" value="WD40/YVTN_repeat-like_dom_sf"/>
</dbReference>
<dbReference type="InterPro" id="IPR027417">
    <property type="entry name" value="P-loop_NTPase"/>
</dbReference>
<dbReference type="InterPro" id="IPR000157">
    <property type="entry name" value="TIR_dom"/>
</dbReference>
<dbReference type="SUPFAM" id="SSF82171">
    <property type="entry name" value="DPP6 N-terminal domain-like"/>
    <property type="match status" value="2"/>
</dbReference>
<evidence type="ECO:0000259" key="4">
    <source>
        <dbReference type="PROSITE" id="PS50837"/>
    </source>
</evidence>
<evidence type="ECO:0000256" key="2">
    <source>
        <dbReference type="SAM" id="MobiDB-lite"/>
    </source>
</evidence>
<dbReference type="InterPro" id="IPR001680">
    <property type="entry name" value="WD40_rpt"/>
</dbReference>
<dbReference type="PANTHER" id="PTHR19879:SF9">
    <property type="entry name" value="TRANSCRIPTION INITIATION FACTOR TFIID SUBUNIT 5"/>
    <property type="match status" value="1"/>
</dbReference>
<feature type="repeat" description="WD" evidence="1">
    <location>
        <begin position="1508"/>
        <end position="1539"/>
    </location>
</feature>
<dbReference type="InterPro" id="IPR035897">
    <property type="entry name" value="Toll_tir_struct_dom_sf"/>
</dbReference>
<dbReference type="InterPro" id="IPR007111">
    <property type="entry name" value="NACHT_NTPase"/>
</dbReference>
<keyword evidence="6" id="KW-1185">Reference proteome</keyword>
<name>A0A2I2L0T6_9ACTN</name>
<dbReference type="Proteomes" id="UP000234331">
    <property type="component" value="Unassembled WGS sequence"/>
</dbReference>
<feature type="region of interest" description="Disordered" evidence="2">
    <location>
        <begin position="1619"/>
        <end position="1644"/>
    </location>
</feature>
<keyword evidence="1" id="KW-0853">WD repeat</keyword>
<proteinExistence type="predicted"/>
<reference evidence="5 6" key="1">
    <citation type="submission" date="2017-06" db="EMBL/GenBank/DDBJ databases">
        <authorList>
            <person name="Kim H.J."/>
            <person name="Triplett B.A."/>
        </authorList>
    </citation>
    <scope>NUCLEOTIDE SEQUENCE [LARGE SCALE GENOMIC DNA]</scope>
    <source>
        <strain evidence="5">FRACA_ARgP5</strain>
    </source>
</reference>
<dbReference type="SUPFAM" id="SSF52540">
    <property type="entry name" value="P-loop containing nucleoside triphosphate hydrolases"/>
    <property type="match status" value="1"/>
</dbReference>
<feature type="repeat" description="WD" evidence="1">
    <location>
        <begin position="1006"/>
        <end position="1037"/>
    </location>
</feature>
<dbReference type="PROSITE" id="PS50104">
    <property type="entry name" value="TIR"/>
    <property type="match status" value="1"/>
</dbReference>
<dbReference type="Gene3D" id="2.130.10.10">
    <property type="entry name" value="YVTN repeat-like/Quinoprotein amine dehydrogenase"/>
    <property type="match status" value="5"/>
</dbReference>
<dbReference type="PANTHER" id="PTHR19879">
    <property type="entry name" value="TRANSCRIPTION INITIATION FACTOR TFIID"/>
    <property type="match status" value="1"/>
</dbReference>
<evidence type="ECO:0000313" key="5">
    <source>
        <dbReference type="EMBL" id="SNQ51524.1"/>
    </source>
</evidence>
<gene>
    <name evidence="5" type="ORF">FRACA_730003</name>
</gene>
<dbReference type="EMBL" id="FZMO01000540">
    <property type="protein sequence ID" value="SNQ51524.1"/>
    <property type="molecule type" value="Genomic_DNA"/>
</dbReference>
<dbReference type="Gene3D" id="3.40.50.10140">
    <property type="entry name" value="Toll/interleukin-1 receptor homology (TIR) domain"/>
    <property type="match status" value="1"/>
</dbReference>
<dbReference type="Pfam" id="PF00805">
    <property type="entry name" value="Pentapeptide"/>
    <property type="match status" value="1"/>
</dbReference>
<dbReference type="Pfam" id="PF22739">
    <property type="entry name" value="NA-iREase3"/>
    <property type="match status" value="1"/>
</dbReference>
<sequence length="1644" mass="178762">MALGDVAPTGPHGRIFVSYAHDDRAWAEWIAWQLQDAGWQVDLQAWHSVPGTNFVAWLDACLARADHVLLVVSTAFLHSTWSAAEWQARYQPDRRVLVPVRVETCDLPGLLGLLVRIDLFEMDGADARQALLRGLRGARDGHLMPISEPEFPQTARTAEPRSDPVAAAGAGAATPPGFPGAGLDLFLDWVAEACADRHPEASVRLISCAGSRGTMMRMYVEVAAHRDGLHEVWPVGVWPGQPDRHVVEDFHRTVHVLYEARDRYVESELVYGVALADPGLRRWARRQLGVTLLSLAELEGRWDPRSYLIRQTRRLEENPDYPPRLYVPPRYVLLDDAPRTPPRDDAFSAVINWLDDEDARLLLVLADFGHGKSFLLRELARVLPVELPRVVPMLVELRALEKSHNVEDLIALHLSKVGEPNANVPAVLRMLHRGRVVLLFDGFDELAQRVTFDRAAEHLRMILKAVTGRAKVVLTSRTQHFASDDQWRTALGQEVHQLAASRLVRLVDFDEEQIREYLVHLFELADATGGRERDTGQASSRADTADATRRQRARHLADDRLRLIHDIRDLLGLSANPRMLSYIAALPESDLRAARSADGTISSADLYATLIDRWLLFEADRRRPTRGSQPSLGSAQLRTAVDALAVALWARGEEALPVEELTARVQSALTDLSAARVSPAEAAFAVGSGSLLVRGDDDRFAFAHRSFMEYLVAVAAARELTDDPDNGEGLLARRPLSDLMVDFLVGSASRPLLVHWARVALTSYERMVADGESLHVDEDMPIPRRFRTVTQMARDNALAIGRRLDLRLGALHLAGQDLRGRDLSGERENLRHADLSGAILAGQRLHDIDLTGADLTGADLRDCWLVRPVLTGARLAASRWNRAVLIDPVLDEDARAGDELATAIISGRDDPRPMIRPAASPDGVLALSPDDEWIAIAWGPAVLVLRAETLEEVCVLRQDWSVTAMAFTADLRLTTVSADGQARVWNVASGHLMVEWATAATRAADVTFSSDGSWLAAAGSDHVLRVWMVVNGQQTAAWAFPARHARALALSSDGTWLASCDHSGVFHSWDVGSAKLLSMWETGFTGDEAMHLRLTADGAMVIVGLAGSVEVWNWDRKKASWHSAPATDAANVSAVSPDGTCVVLEAPGGLEVWQPSRAAPLRVGSGAAFLSNQRSNSDRYSLGCAFSPSGARMAVLDTDRTLLTWDFPSEGLEPLAAKRVGAAPLAVRLAREVGTAVAVDPDHGAHQYRLLSLSSARLLRLLVDTDRNAVLGSRREAEIVAVSDDGRHAAVRIDHRHLARLQLVRLPNPDRDREGTRGRVVRHAEMPGGVTAAAFSPDGRQLAVGGRRGEVSILHVHASEAHRDTSDPDGARVARSSDISVGSAIRALAFSPDGRLLACAKDFLVEVWRVAGGGSVLSREVTISPSVVAFSPQGSLVVAGRQGVVLWRHTSDGWTEQPARIDLARWAGTAVTALAFSPDGSMLAAGGHRDGTGRVWTWSMTTGAMGEVSTASGPVCDLMFAPDGEVLAVAVPDGGIRYWRTARLTRPAALVPFGGGGYALLQAGGSFHLKGDPDAGLWWSAGLRRFGADDLAGLTSAAQPVTAGDPIGMPAHFLRVDAPTGAEPRPAEAGEPSRWTRAWNRWRT</sequence>
<dbReference type="InterPro" id="IPR001646">
    <property type="entry name" value="5peptide_repeat"/>
</dbReference>
<dbReference type="Pfam" id="PF00400">
    <property type="entry name" value="WD40"/>
    <property type="match status" value="3"/>
</dbReference>
<protein>
    <recommendedName>
        <fullName evidence="7">WD40 repeat-containing protein</fullName>
    </recommendedName>
</protein>
<accession>A0A2I2L0T6</accession>
<feature type="region of interest" description="Disordered" evidence="2">
    <location>
        <begin position="152"/>
        <end position="171"/>
    </location>
</feature>
<feature type="region of interest" description="Disordered" evidence="2">
    <location>
        <begin position="531"/>
        <end position="551"/>
    </location>
</feature>